<protein>
    <submittedName>
        <fullName evidence="2">Uncharacterized protein</fullName>
    </submittedName>
</protein>
<organism evidence="2 3">
    <name type="scientific">Chionoecetes opilio</name>
    <name type="common">Atlantic snow crab</name>
    <name type="synonym">Cancer opilio</name>
    <dbReference type="NCBI Taxonomy" id="41210"/>
    <lineage>
        <taxon>Eukaryota</taxon>
        <taxon>Metazoa</taxon>
        <taxon>Ecdysozoa</taxon>
        <taxon>Arthropoda</taxon>
        <taxon>Crustacea</taxon>
        <taxon>Multicrustacea</taxon>
        <taxon>Malacostraca</taxon>
        <taxon>Eumalacostraca</taxon>
        <taxon>Eucarida</taxon>
        <taxon>Decapoda</taxon>
        <taxon>Pleocyemata</taxon>
        <taxon>Brachyura</taxon>
        <taxon>Eubrachyura</taxon>
        <taxon>Majoidea</taxon>
        <taxon>Majidae</taxon>
        <taxon>Chionoecetes</taxon>
    </lineage>
</organism>
<dbReference type="AlphaFoldDB" id="A0A8J4Y8Q9"/>
<sequence>MNHFHLQPSFLINRAQQTQRRRASPEGPRMSYWRPDGSVRRRAARGFAQRAQRRRFQGPPYCWSTFANTRSSRFLLLYVLVPIQPRIYHAAVRPDGLVKQTPFFEQKGKRREGHLPSSTLDSVYSVEGAVGGPLRPPTGFSDSRELSEAECDRDPGQGGHKGVPQQHGSCFESPPFDAAGVPQFGRHPCSSM</sequence>
<accession>A0A8J4Y8Q9</accession>
<evidence type="ECO:0000313" key="2">
    <source>
        <dbReference type="EMBL" id="KAG0716915.1"/>
    </source>
</evidence>
<keyword evidence="3" id="KW-1185">Reference proteome</keyword>
<evidence type="ECO:0000313" key="3">
    <source>
        <dbReference type="Proteomes" id="UP000770661"/>
    </source>
</evidence>
<feature type="region of interest" description="Disordered" evidence="1">
    <location>
        <begin position="15"/>
        <end position="35"/>
    </location>
</feature>
<dbReference type="EMBL" id="JACEEZ010018430">
    <property type="protein sequence ID" value="KAG0716915.1"/>
    <property type="molecule type" value="Genomic_DNA"/>
</dbReference>
<comment type="caution">
    <text evidence="2">The sequence shown here is derived from an EMBL/GenBank/DDBJ whole genome shotgun (WGS) entry which is preliminary data.</text>
</comment>
<feature type="region of interest" description="Disordered" evidence="1">
    <location>
        <begin position="131"/>
        <end position="192"/>
    </location>
</feature>
<evidence type="ECO:0000256" key="1">
    <source>
        <dbReference type="SAM" id="MobiDB-lite"/>
    </source>
</evidence>
<dbReference type="OrthoDB" id="7918265at2759"/>
<dbReference type="Proteomes" id="UP000770661">
    <property type="component" value="Unassembled WGS sequence"/>
</dbReference>
<reference evidence="2" key="1">
    <citation type="submission" date="2020-07" db="EMBL/GenBank/DDBJ databases">
        <title>The High-quality genome of the commercially important snow crab, Chionoecetes opilio.</title>
        <authorList>
            <person name="Jeong J.-H."/>
            <person name="Ryu S."/>
        </authorList>
    </citation>
    <scope>NUCLEOTIDE SEQUENCE</scope>
    <source>
        <strain evidence="2">MADBK_172401_WGS</strain>
        <tissue evidence="2">Digestive gland</tissue>
    </source>
</reference>
<feature type="compositionally biased region" description="Basic and acidic residues" evidence="1">
    <location>
        <begin position="142"/>
        <end position="155"/>
    </location>
</feature>
<gene>
    <name evidence="2" type="ORF">GWK47_008515</name>
</gene>
<name>A0A8J4Y8Q9_CHIOP</name>
<proteinExistence type="predicted"/>